<evidence type="ECO:0000313" key="3">
    <source>
        <dbReference type="Proteomes" id="UP001341281"/>
    </source>
</evidence>
<accession>A0AAQ3UY00</accession>
<evidence type="ECO:0000313" key="2">
    <source>
        <dbReference type="EMBL" id="WVZ98527.1"/>
    </source>
</evidence>
<gene>
    <name evidence="2" type="ORF">U9M48_043956</name>
</gene>
<dbReference type="InterPro" id="IPR036397">
    <property type="entry name" value="RNaseH_sf"/>
</dbReference>
<dbReference type="EMBL" id="CP144754">
    <property type="protein sequence ID" value="WVZ98527.1"/>
    <property type="molecule type" value="Genomic_DNA"/>
</dbReference>
<dbReference type="GO" id="GO:0003676">
    <property type="term" value="F:nucleic acid binding"/>
    <property type="evidence" value="ECO:0007669"/>
    <property type="project" value="InterPro"/>
</dbReference>
<evidence type="ECO:0000259" key="1">
    <source>
        <dbReference type="Pfam" id="PF24626"/>
    </source>
</evidence>
<sequence>METMRSVGLLQPLEVSSQVWADISLDFIEGLPKPQGWREVRHRHHGRPLLQICTLHCPRSPLHGGLRRPCLLRRHRPAARVPFIVSDRDPVFTGHVWRDLFKMAGVKLRMSIAFHPQTNGQSEVVNKVIAMTAQSLDTRARGKLGPRYAGPFRVLERIGSATYRLQLPAGARLHDVFHVGLLMRHKGDPPMAPATLPPVLDGRLLPTLARALQAQRRCGAWHILVQWQGLPHDEATREVLDDFRGLYPNFQLKDELFAQVGNDVMTGMQYQRRKPTSGR</sequence>
<proteinExistence type="predicted"/>
<keyword evidence="3" id="KW-1185">Reference proteome</keyword>
<protein>
    <recommendedName>
        <fullName evidence="1">Tf2-1-like SH3-like domain-containing protein</fullName>
    </recommendedName>
</protein>
<dbReference type="PANTHER" id="PTHR35046:SF26">
    <property type="entry name" value="RNA-DIRECTED DNA POLYMERASE"/>
    <property type="match status" value="1"/>
</dbReference>
<dbReference type="AlphaFoldDB" id="A0AAQ3UY00"/>
<dbReference type="Pfam" id="PF24626">
    <property type="entry name" value="SH3_Tf2-1"/>
    <property type="match status" value="1"/>
</dbReference>
<organism evidence="2 3">
    <name type="scientific">Paspalum notatum var. saurae</name>
    <dbReference type="NCBI Taxonomy" id="547442"/>
    <lineage>
        <taxon>Eukaryota</taxon>
        <taxon>Viridiplantae</taxon>
        <taxon>Streptophyta</taxon>
        <taxon>Embryophyta</taxon>
        <taxon>Tracheophyta</taxon>
        <taxon>Spermatophyta</taxon>
        <taxon>Magnoliopsida</taxon>
        <taxon>Liliopsida</taxon>
        <taxon>Poales</taxon>
        <taxon>Poaceae</taxon>
        <taxon>PACMAD clade</taxon>
        <taxon>Panicoideae</taxon>
        <taxon>Andropogonodae</taxon>
        <taxon>Paspaleae</taxon>
        <taxon>Paspalinae</taxon>
        <taxon>Paspalum</taxon>
    </lineage>
</organism>
<name>A0AAQ3UY00_PASNO</name>
<feature type="domain" description="Tf2-1-like SH3-like" evidence="1">
    <location>
        <begin position="137"/>
        <end position="184"/>
    </location>
</feature>
<reference evidence="2 3" key="1">
    <citation type="submission" date="2024-02" db="EMBL/GenBank/DDBJ databases">
        <title>High-quality chromosome-scale genome assembly of Pensacola bahiagrass (Paspalum notatum Flugge var. saurae).</title>
        <authorList>
            <person name="Vega J.M."/>
            <person name="Podio M."/>
            <person name="Orjuela J."/>
            <person name="Siena L.A."/>
            <person name="Pessino S.C."/>
            <person name="Combes M.C."/>
            <person name="Mariac C."/>
            <person name="Albertini E."/>
            <person name="Pupilli F."/>
            <person name="Ortiz J.P.A."/>
            <person name="Leblanc O."/>
        </authorList>
    </citation>
    <scope>NUCLEOTIDE SEQUENCE [LARGE SCALE GENOMIC DNA]</scope>
    <source>
        <strain evidence="2">R1</strain>
        <tissue evidence="2">Leaf</tissue>
    </source>
</reference>
<dbReference type="SUPFAM" id="SSF53098">
    <property type="entry name" value="Ribonuclease H-like"/>
    <property type="match status" value="1"/>
</dbReference>
<dbReference type="Proteomes" id="UP001341281">
    <property type="component" value="Chromosome 10"/>
</dbReference>
<dbReference type="InterPro" id="IPR012337">
    <property type="entry name" value="RNaseH-like_sf"/>
</dbReference>
<dbReference type="Gene3D" id="3.30.420.10">
    <property type="entry name" value="Ribonuclease H-like superfamily/Ribonuclease H"/>
    <property type="match status" value="1"/>
</dbReference>
<dbReference type="PANTHER" id="PTHR35046">
    <property type="entry name" value="ZINC KNUCKLE (CCHC-TYPE) FAMILY PROTEIN"/>
    <property type="match status" value="1"/>
</dbReference>
<dbReference type="InterPro" id="IPR056924">
    <property type="entry name" value="SH3_Tf2-1"/>
</dbReference>